<dbReference type="AlphaFoldDB" id="A0A4R6XQU6"/>
<dbReference type="PIRSF" id="PIRSF037714">
    <property type="entry name" value="TolR"/>
    <property type="match status" value="1"/>
</dbReference>
<dbReference type="Proteomes" id="UP000295724">
    <property type="component" value="Unassembled WGS sequence"/>
</dbReference>
<keyword evidence="12" id="KW-1185">Reference proteome</keyword>
<feature type="transmembrane region" description="Helical" evidence="8">
    <location>
        <begin position="402"/>
        <end position="423"/>
    </location>
</feature>
<dbReference type="InterPro" id="IPR017270">
    <property type="entry name" value="MotA/TolQ/ExbB-rel"/>
</dbReference>
<feature type="transmembrane region" description="Helical" evidence="8">
    <location>
        <begin position="278"/>
        <end position="302"/>
    </location>
</feature>
<keyword evidence="6" id="KW-0653">Protein transport</keyword>
<feature type="region of interest" description="Disordered" evidence="7">
    <location>
        <begin position="38"/>
        <end position="58"/>
    </location>
</feature>
<organism evidence="11 12">
    <name type="scientific">Marinicella litoralis</name>
    <dbReference type="NCBI Taxonomy" id="644220"/>
    <lineage>
        <taxon>Bacteria</taxon>
        <taxon>Pseudomonadati</taxon>
        <taxon>Pseudomonadota</taxon>
        <taxon>Gammaproteobacteria</taxon>
        <taxon>Lysobacterales</taxon>
        <taxon>Marinicellaceae</taxon>
        <taxon>Marinicella</taxon>
    </lineage>
</organism>
<evidence type="ECO:0000259" key="10">
    <source>
        <dbReference type="Pfam" id="PF01618"/>
    </source>
</evidence>
<keyword evidence="2" id="KW-1003">Cell membrane</keyword>
<dbReference type="GO" id="GO:0005886">
    <property type="term" value="C:plasma membrane"/>
    <property type="evidence" value="ECO:0007669"/>
    <property type="project" value="UniProtKB-SubCell"/>
</dbReference>
<feature type="domain" description="MotA/TolQ/ExbB proton channel" evidence="10">
    <location>
        <begin position="321"/>
        <end position="439"/>
    </location>
</feature>
<name>A0A4R6XQU6_9GAMM</name>
<dbReference type="InterPro" id="IPR002898">
    <property type="entry name" value="MotA_ExbB_proton_chnl"/>
</dbReference>
<accession>A0A4R6XQU6</accession>
<proteinExistence type="inferred from homology"/>
<evidence type="ECO:0000256" key="2">
    <source>
        <dbReference type="ARBA" id="ARBA00022475"/>
    </source>
</evidence>
<reference evidence="11 12" key="1">
    <citation type="submission" date="2019-03" db="EMBL/GenBank/DDBJ databases">
        <title>Genomic Encyclopedia of Type Strains, Phase IV (KMG-IV): sequencing the most valuable type-strain genomes for metagenomic binning, comparative biology and taxonomic classification.</title>
        <authorList>
            <person name="Goeker M."/>
        </authorList>
    </citation>
    <scope>NUCLEOTIDE SEQUENCE [LARGE SCALE GENOMIC DNA]</scope>
    <source>
        <strain evidence="11 12">DSM 25488</strain>
    </source>
</reference>
<sequence length="452" mass="49360">MKKQIITLLALGLLTVSVQAQDMSLDELLNVVRKAATESSQANQQREAEFKRQRDQQSTLLSNARNQLAALERRTEELKTAFDDNEVMLADLETTLAERSGNLGEMAGTVKILSGDLRSAIEESMTSAEIDGRIEFLTQLASQSKLPNIQELRQLWVEVQREIIEEGKISRFTTSIRDERGEIENNVEVTRIGTFNAFDSDGNFLIWKSAADAGAGKGELQRLQKQPSAQFTGMSKSFVNSAPGELAQVPVDYTRGTILQLVVQTPSIQDKVKQGGPVGYVIIGLGAFGLIIALIKFFMLFASGSKMKAQLKKKQPNQNNALGRIMSVYTENPDSDIETMELKMDEAILRETGPLESGLSFIKVLYVIAPLMGLLGTVVGMIQTFQMITLMGTGDPSTMAGGISMALVTTVLGLVVAIPLTVLHSLLQSMARKQTQVLEEQSAGIVAKMAEK</sequence>
<dbReference type="PANTHER" id="PTHR30625:SF11">
    <property type="entry name" value="MOTA_TOLQ_EXBB PROTON CHANNEL DOMAIN-CONTAINING PROTEIN"/>
    <property type="match status" value="1"/>
</dbReference>
<keyword evidence="3 8" id="KW-0812">Transmembrane</keyword>
<feature type="compositionally biased region" description="Basic and acidic residues" evidence="7">
    <location>
        <begin position="46"/>
        <end position="55"/>
    </location>
</feature>
<keyword evidence="9" id="KW-0732">Signal</keyword>
<feature type="transmembrane region" description="Helical" evidence="8">
    <location>
        <begin position="364"/>
        <end position="382"/>
    </location>
</feature>
<evidence type="ECO:0000256" key="5">
    <source>
        <dbReference type="ARBA" id="ARBA00023136"/>
    </source>
</evidence>
<dbReference type="OrthoDB" id="4045at2"/>
<evidence type="ECO:0000256" key="7">
    <source>
        <dbReference type="SAM" id="MobiDB-lite"/>
    </source>
</evidence>
<dbReference type="EMBL" id="SNZB01000003">
    <property type="protein sequence ID" value="TDR20789.1"/>
    <property type="molecule type" value="Genomic_DNA"/>
</dbReference>
<dbReference type="Pfam" id="PF01618">
    <property type="entry name" value="MotA_ExbB"/>
    <property type="match status" value="1"/>
</dbReference>
<keyword evidence="6" id="KW-0813">Transport</keyword>
<evidence type="ECO:0000256" key="3">
    <source>
        <dbReference type="ARBA" id="ARBA00022692"/>
    </source>
</evidence>
<dbReference type="GO" id="GO:0017038">
    <property type="term" value="P:protein import"/>
    <property type="evidence" value="ECO:0007669"/>
    <property type="project" value="TreeGrafter"/>
</dbReference>
<gene>
    <name evidence="11" type="ORF">C8D91_1767</name>
</gene>
<evidence type="ECO:0000256" key="6">
    <source>
        <dbReference type="RuleBase" id="RU004057"/>
    </source>
</evidence>
<evidence type="ECO:0000256" key="4">
    <source>
        <dbReference type="ARBA" id="ARBA00022989"/>
    </source>
</evidence>
<dbReference type="PANTHER" id="PTHR30625">
    <property type="entry name" value="PROTEIN TOLQ"/>
    <property type="match status" value="1"/>
</dbReference>
<evidence type="ECO:0000313" key="12">
    <source>
        <dbReference type="Proteomes" id="UP000295724"/>
    </source>
</evidence>
<feature type="signal peptide" evidence="9">
    <location>
        <begin position="1"/>
        <end position="20"/>
    </location>
</feature>
<keyword evidence="4 8" id="KW-1133">Transmembrane helix</keyword>
<comment type="similarity">
    <text evidence="6">Belongs to the exbB/tolQ family.</text>
</comment>
<keyword evidence="5 8" id="KW-0472">Membrane</keyword>
<feature type="chain" id="PRO_5021026044" evidence="9">
    <location>
        <begin position="21"/>
        <end position="452"/>
    </location>
</feature>
<evidence type="ECO:0000313" key="11">
    <source>
        <dbReference type="EMBL" id="TDR20789.1"/>
    </source>
</evidence>
<evidence type="ECO:0000256" key="1">
    <source>
        <dbReference type="ARBA" id="ARBA00004651"/>
    </source>
</evidence>
<comment type="caution">
    <text evidence="11">The sequence shown here is derived from an EMBL/GenBank/DDBJ whole genome shotgun (WGS) entry which is preliminary data.</text>
</comment>
<evidence type="ECO:0000256" key="8">
    <source>
        <dbReference type="SAM" id="Phobius"/>
    </source>
</evidence>
<evidence type="ECO:0000256" key="9">
    <source>
        <dbReference type="SAM" id="SignalP"/>
    </source>
</evidence>
<protein>
    <submittedName>
        <fullName evidence="11">Outer membrane transport energization protein ExbB</fullName>
    </submittedName>
</protein>
<dbReference type="InterPro" id="IPR050790">
    <property type="entry name" value="ExbB/TolQ_transport"/>
</dbReference>
<dbReference type="RefSeq" id="WP_099018613.1">
    <property type="nucleotide sequence ID" value="NZ_NIHB01000001.1"/>
</dbReference>
<comment type="subcellular location">
    <subcellularLocation>
        <location evidence="1">Cell membrane</location>
        <topology evidence="1">Multi-pass membrane protein</topology>
    </subcellularLocation>
    <subcellularLocation>
        <location evidence="6">Membrane</location>
        <topology evidence="6">Multi-pass membrane protein</topology>
    </subcellularLocation>
</comment>